<sequence length="230" mass="25464">MPQGGRENDDKNACSGDLQGGKCLEYQTNIDQATSTLGGLIETIWAKNPNDKEKTKEDEELTNQQQNVCRRTVGWKIKVVVSVDGRKTHSAEAGGRTDKWSGETTSWRGMSSTTTMGEEEEEDNGKREISMDDGPWGPVTSRLVDITRNHSTTGAAAENPFALSGRSLAATVRPPHVSRRANKIAIWTYQLWLVRGANERKETVSTSSTHTNWNKGGGWLACTIEIIREW</sequence>
<feature type="region of interest" description="Disordered" evidence="1">
    <location>
        <begin position="88"/>
        <end position="137"/>
    </location>
</feature>
<dbReference type="HOGENOM" id="CLU_1204904_0_0_1"/>
<organism evidence="2 3">
    <name type="scientific">Hebeloma cylindrosporum</name>
    <dbReference type="NCBI Taxonomy" id="76867"/>
    <lineage>
        <taxon>Eukaryota</taxon>
        <taxon>Fungi</taxon>
        <taxon>Dikarya</taxon>
        <taxon>Basidiomycota</taxon>
        <taxon>Agaricomycotina</taxon>
        <taxon>Agaricomycetes</taxon>
        <taxon>Agaricomycetidae</taxon>
        <taxon>Agaricales</taxon>
        <taxon>Agaricineae</taxon>
        <taxon>Hymenogastraceae</taxon>
        <taxon>Hebeloma</taxon>
    </lineage>
</organism>
<keyword evidence="3" id="KW-1185">Reference proteome</keyword>
<accession>A0A0C3CW20</accession>
<dbReference type="AlphaFoldDB" id="A0A0C3CW20"/>
<dbReference type="EMBL" id="KN831769">
    <property type="protein sequence ID" value="KIM48041.1"/>
    <property type="molecule type" value="Genomic_DNA"/>
</dbReference>
<gene>
    <name evidence="2" type="ORF">M413DRAFT_7136</name>
</gene>
<proteinExistence type="predicted"/>
<evidence type="ECO:0000256" key="1">
    <source>
        <dbReference type="SAM" id="MobiDB-lite"/>
    </source>
</evidence>
<dbReference type="Proteomes" id="UP000053424">
    <property type="component" value="Unassembled WGS sequence"/>
</dbReference>
<protein>
    <submittedName>
        <fullName evidence="2">Uncharacterized protein</fullName>
    </submittedName>
</protein>
<feature type="compositionally biased region" description="Basic and acidic residues" evidence="1">
    <location>
        <begin position="88"/>
        <end position="101"/>
    </location>
</feature>
<evidence type="ECO:0000313" key="3">
    <source>
        <dbReference type="Proteomes" id="UP000053424"/>
    </source>
</evidence>
<evidence type="ECO:0000313" key="2">
    <source>
        <dbReference type="EMBL" id="KIM48041.1"/>
    </source>
</evidence>
<name>A0A0C3CW20_HEBCY</name>
<reference evidence="2 3" key="1">
    <citation type="submission" date="2014-04" db="EMBL/GenBank/DDBJ databases">
        <authorList>
            <consortium name="DOE Joint Genome Institute"/>
            <person name="Kuo A."/>
            <person name="Gay G."/>
            <person name="Dore J."/>
            <person name="Kohler A."/>
            <person name="Nagy L.G."/>
            <person name="Floudas D."/>
            <person name="Copeland A."/>
            <person name="Barry K.W."/>
            <person name="Cichocki N."/>
            <person name="Veneault-Fourrey C."/>
            <person name="LaButti K."/>
            <person name="Lindquist E.A."/>
            <person name="Lipzen A."/>
            <person name="Lundell T."/>
            <person name="Morin E."/>
            <person name="Murat C."/>
            <person name="Sun H."/>
            <person name="Tunlid A."/>
            <person name="Henrissat B."/>
            <person name="Grigoriev I.V."/>
            <person name="Hibbett D.S."/>
            <person name="Martin F."/>
            <person name="Nordberg H.P."/>
            <person name="Cantor M.N."/>
            <person name="Hua S.X."/>
        </authorList>
    </citation>
    <scope>NUCLEOTIDE SEQUENCE [LARGE SCALE GENOMIC DNA]</scope>
    <source>
        <strain evidence="3">h7</strain>
    </source>
</reference>
<reference evidence="3" key="2">
    <citation type="submission" date="2015-01" db="EMBL/GenBank/DDBJ databases">
        <title>Evolutionary Origins and Diversification of the Mycorrhizal Mutualists.</title>
        <authorList>
            <consortium name="DOE Joint Genome Institute"/>
            <consortium name="Mycorrhizal Genomics Consortium"/>
            <person name="Kohler A."/>
            <person name="Kuo A."/>
            <person name="Nagy L.G."/>
            <person name="Floudas D."/>
            <person name="Copeland A."/>
            <person name="Barry K.W."/>
            <person name="Cichocki N."/>
            <person name="Veneault-Fourrey C."/>
            <person name="LaButti K."/>
            <person name="Lindquist E.A."/>
            <person name="Lipzen A."/>
            <person name="Lundell T."/>
            <person name="Morin E."/>
            <person name="Murat C."/>
            <person name="Riley R."/>
            <person name="Ohm R."/>
            <person name="Sun H."/>
            <person name="Tunlid A."/>
            <person name="Henrissat B."/>
            <person name="Grigoriev I.V."/>
            <person name="Hibbett D.S."/>
            <person name="Martin F."/>
        </authorList>
    </citation>
    <scope>NUCLEOTIDE SEQUENCE [LARGE SCALE GENOMIC DNA]</scope>
    <source>
        <strain evidence="3">h7</strain>
    </source>
</reference>